<keyword evidence="2" id="KW-1185">Reference proteome</keyword>
<comment type="caution">
    <text evidence="1">The sequence shown here is derived from an EMBL/GenBank/DDBJ whole genome shotgun (WGS) entry which is preliminary data.</text>
</comment>
<dbReference type="EMBL" id="JAVFWL010000001">
    <property type="protein sequence ID" value="KAK6726915.1"/>
    <property type="molecule type" value="Genomic_DNA"/>
</dbReference>
<protein>
    <submittedName>
        <fullName evidence="1">Uncharacterized protein</fullName>
    </submittedName>
</protein>
<name>A0ABR1BNW8_NECAM</name>
<evidence type="ECO:0000313" key="1">
    <source>
        <dbReference type="EMBL" id="KAK6726915.1"/>
    </source>
</evidence>
<dbReference type="Proteomes" id="UP001303046">
    <property type="component" value="Unassembled WGS sequence"/>
</dbReference>
<accession>A0ABR1BNW8</accession>
<proteinExistence type="predicted"/>
<evidence type="ECO:0000313" key="2">
    <source>
        <dbReference type="Proteomes" id="UP001303046"/>
    </source>
</evidence>
<reference evidence="1 2" key="1">
    <citation type="submission" date="2023-08" db="EMBL/GenBank/DDBJ databases">
        <title>A Necator americanus chromosomal reference genome.</title>
        <authorList>
            <person name="Ilik V."/>
            <person name="Petrzelkova K.J."/>
            <person name="Pardy F."/>
            <person name="Fuh T."/>
            <person name="Niatou-Singa F.S."/>
            <person name="Gouil Q."/>
            <person name="Baker L."/>
            <person name="Ritchie M.E."/>
            <person name="Jex A.R."/>
            <person name="Gazzola D."/>
            <person name="Li H."/>
            <person name="Toshio Fujiwara R."/>
            <person name="Zhan B."/>
            <person name="Aroian R.V."/>
            <person name="Pafco B."/>
            <person name="Schwarz E.M."/>
        </authorList>
    </citation>
    <scope>NUCLEOTIDE SEQUENCE [LARGE SCALE GENOMIC DNA]</scope>
    <source>
        <strain evidence="1 2">Aroian</strain>
        <tissue evidence="1">Whole animal</tissue>
    </source>
</reference>
<gene>
    <name evidence="1" type="primary">Necator_chrI.g1046</name>
    <name evidence="1" type="ORF">RB195_004922</name>
</gene>
<organism evidence="1 2">
    <name type="scientific">Necator americanus</name>
    <name type="common">Human hookworm</name>
    <dbReference type="NCBI Taxonomy" id="51031"/>
    <lineage>
        <taxon>Eukaryota</taxon>
        <taxon>Metazoa</taxon>
        <taxon>Ecdysozoa</taxon>
        <taxon>Nematoda</taxon>
        <taxon>Chromadorea</taxon>
        <taxon>Rhabditida</taxon>
        <taxon>Rhabditina</taxon>
        <taxon>Rhabditomorpha</taxon>
        <taxon>Strongyloidea</taxon>
        <taxon>Ancylostomatidae</taxon>
        <taxon>Bunostominae</taxon>
        <taxon>Necator</taxon>
    </lineage>
</organism>
<sequence length="158" mass="18091">MWKKSVLFDGKDDKGRVIRAVKSGWFFRTSLVTVRFRRALDNSYPGKVEGEGPPFILAVANFHYAIRYVHEVSEVVSVSAKEEEYQCGEQQQKPSDLPHLHPRATRTLVLLSGLPGSTRHVLSDERFALFLLEQRTPENRSNIYKTSFIVARQVQTVE</sequence>